<keyword evidence="8" id="KW-1185">Reference proteome</keyword>
<dbReference type="SUPFAM" id="SSF51604">
    <property type="entry name" value="Enolase C-terminal domain-like"/>
    <property type="match status" value="1"/>
</dbReference>
<dbReference type="Proteomes" id="UP001178507">
    <property type="component" value="Unassembled WGS sequence"/>
</dbReference>
<evidence type="ECO:0000313" key="8">
    <source>
        <dbReference type="Proteomes" id="UP001178507"/>
    </source>
</evidence>
<comment type="caution">
    <text evidence="7">The sequence shown here is derived from an EMBL/GenBank/DDBJ whole genome shotgun (WGS) entry which is preliminary data.</text>
</comment>
<evidence type="ECO:0000256" key="4">
    <source>
        <dbReference type="ARBA" id="ARBA00022842"/>
    </source>
</evidence>
<evidence type="ECO:0000256" key="3">
    <source>
        <dbReference type="ARBA" id="ARBA00022723"/>
    </source>
</evidence>
<name>A0AA36NH12_9DINO</name>
<dbReference type="GO" id="GO:0046872">
    <property type="term" value="F:metal ion binding"/>
    <property type="evidence" value="ECO:0007669"/>
    <property type="project" value="UniProtKB-KW"/>
</dbReference>
<dbReference type="InterPro" id="IPR029065">
    <property type="entry name" value="Enolase_C-like"/>
</dbReference>
<sequence>MGSEVESIIQAMGSEVESIQVRLVEVPLAQQYRLAYAVLERKTFVVVKLIARDGTIGWGEAAPLPPLTDESVQTVLDVIRVYLSPVILGQSALDVNRLNSDMDKAIPGHLMAKGALDMALWDLVGHSLNQPIHRLLGGALHHRFPLLWPIGSVSVQETVQTMVEKSKLGFKTFMIKVAPDPLANQVDLKMQIQRIHAIRRQFQFPEFRLNVDANQCLNLGQALRLAEELSKLDVDFLEQPLPRAQDSWALPRLKAACPGLALSADESLRSLDDVAALASAHAYDVFSIKVSKNGGISRARDMMAVAKAHGVAVLANSMVELGLSQAAGLQLAATCPNLVPGGQCFMSTLRMACDITNFSDYIKNGEVEVPGKPGLGVDVLEDRLDELTIHVEQFSC</sequence>
<dbReference type="Pfam" id="PF13378">
    <property type="entry name" value="MR_MLE_C"/>
    <property type="match status" value="1"/>
</dbReference>
<comment type="cofactor">
    <cofactor evidence="1">
        <name>Mg(2+)</name>
        <dbReference type="ChEBI" id="CHEBI:18420"/>
    </cofactor>
</comment>
<proteinExistence type="inferred from homology"/>
<dbReference type="EMBL" id="CAUJNA010003483">
    <property type="protein sequence ID" value="CAJ1403176.1"/>
    <property type="molecule type" value="Genomic_DNA"/>
</dbReference>
<dbReference type="FunFam" id="3.30.390.10:FF:000009">
    <property type="entry name" value="Hydrophobic dipeptide epimerase"/>
    <property type="match status" value="1"/>
</dbReference>
<dbReference type="InterPro" id="IPR013342">
    <property type="entry name" value="Mandelate_racemase_C"/>
</dbReference>
<evidence type="ECO:0000256" key="1">
    <source>
        <dbReference type="ARBA" id="ARBA00001946"/>
    </source>
</evidence>
<dbReference type="InterPro" id="IPR029017">
    <property type="entry name" value="Enolase-like_N"/>
</dbReference>
<dbReference type="InterPro" id="IPR018110">
    <property type="entry name" value="Mandel_Rmase/mucon_lact_enz_CS"/>
</dbReference>
<evidence type="ECO:0000256" key="5">
    <source>
        <dbReference type="ARBA" id="ARBA00023235"/>
    </source>
</evidence>
<comment type="similarity">
    <text evidence="2">Belongs to the mandelate racemase/muconate lactonizing enzyme family.</text>
</comment>
<reference evidence="7" key="1">
    <citation type="submission" date="2023-08" db="EMBL/GenBank/DDBJ databases">
        <authorList>
            <person name="Chen Y."/>
            <person name="Shah S."/>
            <person name="Dougan E. K."/>
            <person name="Thang M."/>
            <person name="Chan C."/>
        </authorList>
    </citation>
    <scope>NUCLEOTIDE SEQUENCE</scope>
</reference>
<dbReference type="PANTHER" id="PTHR48073">
    <property type="entry name" value="O-SUCCINYLBENZOATE SYNTHASE-RELATED"/>
    <property type="match status" value="1"/>
</dbReference>
<dbReference type="SFLD" id="SFLDS00001">
    <property type="entry name" value="Enolase"/>
    <property type="match status" value="1"/>
</dbReference>
<keyword evidence="5" id="KW-0413">Isomerase</keyword>
<dbReference type="SFLD" id="SFLDF00009">
    <property type="entry name" value="o-succinylbenzoate_synthase"/>
    <property type="match status" value="1"/>
</dbReference>
<dbReference type="SUPFAM" id="SSF54826">
    <property type="entry name" value="Enolase N-terminal domain-like"/>
    <property type="match status" value="1"/>
</dbReference>
<accession>A0AA36NH12</accession>
<dbReference type="SMART" id="SM00922">
    <property type="entry name" value="MR_MLE"/>
    <property type="match status" value="1"/>
</dbReference>
<gene>
    <name evidence="7" type="ORF">EVOR1521_LOCUS25910</name>
</gene>
<protein>
    <recommendedName>
        <fullName evidence="6">Mandelate racemase/muconate lactonizing enzyme C-terminal domain-containing protein</fullName>
    </recommendedName>
</protein>
<dbReference type="AlphaFoldDB" id="A0AA36NH12"/>
<dbReference type="InterPro" id="IPR036849">
    <property type="entry name" value="Enolase-like_C_sf"/>
</dbReference>
<keyword evidence="3" id="KW-0479">Metal-binding</keyword>
<keyword evidence="4" id="KW-0460">Magnesium</keyword>
<dbReference type="GO" id="GO:0009063">
    <property type="term" value="P:amino acid catabolic process"/>
    <property type="evidence" value="ECO:0007669"/>
    <property type="project" value="InterPro"/>
</dbReference>
<dbReference type="Pfam" id="PF02746">
    <property type="entry name" value="MR_MLE_N"/>
    <property type="match status" value="1"/>
</dbReference>
<dbReference type="SFLD" id="SFLDG00180">
    <property type="entry name" value="muconate_cycloisomerase"/>
    <property type="match status" value="1"/>
</dbReference>
<evidence type="ECO:0000313" key="7">
    <source>
        <dbReference type="EMBL" id="CAJ1403176.1"/>
    </source>
</evidence>
<feature type="domain" description="Mandelate racemase/muconate lactonizing enzyme C-terminal" evidence="6">
    <location>
        <begin position="155"/>
        <end position="260"/>
    </location>
</feature>
<organism evidence="7 8">
    <name type="scientific">Effrenium voratum</name>
    <dbReference type="NCBI Taxonomy" id="2562239"/>
    <lineage>
        <taxon>Eukaryota</taxon>
        <taxon>Sar</taxon>
        <taxon>Alveolata</taxon>
        <taxon>Dinophyceae</taxon>
        <taxon>Suessiales</taxon>
        <taxon>Symbiodiniaceae</taxon>
        <taxon>Effrenium</taxon>
    </lineage>
</organism>
<dbReference type="InterPro" id="IPR013341">
    <property type="entry name" value="Mandelate_racemase_N_dom"/>
</dbReference>
<dbReference type="Gene3D" id="3.20.20.120">
    <property type="entry name" value="Enolase-like C-terminal domain"/>
    <property type="match status" value="1"/>
</dbReference>
<evidence type="ECO:0000256" key="2">
    <source>
        <dbReference type="ARBA" id="ARBA00008031"/>
    </source>
</evidence>
<dbReference type="GO" id="GO:0016854">
    <property type="term" value="F:racemase and epimerase activity"/>
    <property type="evidence" value="ECO:0007669"/>
    <property type="project" value="UniProtKB-ARBA"/>
</dbReference>
<dbReference type="PROSITE" id="PS00909">
    <property type="entry name" value="MR_MLE_2"/>
    <property type="match status" value="1"/>
</dbReference>
<dbReference type="Gene3D" id="3.30.390.10">
    <property type="entry name" value="Enolase-like, N-terminal domain"/>
    <property type="match status" value="1"/>
</dbReference>
<evidence type="ECO:0000259" key="6">
    <source>
        <dbReference type="SMART" id="SM00922"/>
    </source>
</evidence>
<dbReference type="PANTHER" id="PTHR48073:SF2">
    <property type="entry name" value="O-SUCCINYLBENZOATE SYNTHASE"/>
    <property type="match status" value="1"/>
</dbReference>